<comment type="subcellular location">
    <subcellularLocation>
        <location evidence="1 6">Cell membrane</location>
        <topology evidence="1 6">Multi-pass membrane protein</topology>
    </subcellularLocation>
</comment>
<keyword evidence="5 6" id="KW-0472">Membrane</keyword>
<feature type="domain" description="DUF5698" evidence="8">
    <location>
        <begin position="28"/>
        <end position="85"/>
    </location>
</feature>
<dbReference type="InterPro" id="IPR015867">
    <property type="entry name" value="N-reg_PII/ATP_PRibTrfase_C"/>
</dbReference>
<evidence type="ECO:0000256" key="3">
    <source>
        <dbReference type="ARBA" id="ARBA00022692"/>
    </source>
</evidence>
<evidence type="ECO:0000256" key="2">
    <source>
        <dbReference type="ARBA" id="ARBA00022475"/>
    </source>
</evidence>
<keyword evidence="3 6" id="KW-0812">Transmembrane</keyword>
<keyword evidence="10" id="KW-1185">Reference proteome</keyword>
<dbReference type="STRING" id="679926.Mpet_1803"/>
<dbReference type="eggNOG" id="arCOG06902">
    <property type="taxonomic scope" value="Archaea"/>
</dbReference>
<organism evidence="9 10">
    <name type="scientific">Methanolacinia petrolearia (strain DSM 11571 / OCM 486 / SEBR 4847)</name>
    <name type="common">Methanoplanus petrolearius</name>
    <dbReference type="NCBI Taxonomy" id="679926"/>
    <lineage>
        <taxon>Archaea</taxon>
        <taxon>Methanobacteriati</taxon>
        <taxon>Methanobacteriota</taxon>
        <taxon>Stenosarchaea group</taxon>
        <taxon>Methanomicrobia</taxon>
        <taxon>Methanomicrobiales</taxon>
        <taxon>Methanomicrobiaceae</taxon>
        <taxon>Methanolacinia</taxon>
    </lineage>
</organism>
<dbReference type="AlphaFoldDB" id="E1RI91"/>
<sequence>MIPVEVQTYVILPIFIFFARIADVSFGTLRIIFISRGLKYLAPIVGFFEISIWLMAISQVLTNMGHYSAFLAYALGFAVGNFVGILIEEKVAMGVSVIRIITQYSAFDLIEYLKSSGFRTTSTEAQGQYGSVSIIYTVIKRKQIPEVLDILKEYNPNAFYTIEDVRSAGGSFAQVAPKPVRGVGRFSRKAK</sequence>
<feature type="domain" description="DUF2179" evidence="7">
    <location>
        <begin position="121"/>
        <end position="168"/>
    </location>
</feature>
<proteinExistence type="inferred from homology"/>
<reference evidence="9 10" key="1">
    <citation type="journal article" date="2010" name="Stand. Genomic Sci.">
        <title>Complete genome sequence of Methanoplanus petrolearius type strain (SEBR 4847).</title>
        <authorList>
            <person name="Brambilla E."/>
            <person name="Djao O.D."/>
            <person name="Daligault H."/>
            <person name="Lapidus A."/>
            <person name="Lucas S."/>
            <person name="Hammon N."/>
            <person name="Nolan M."/>
            <person name="Tice H."/>
            <person name="Cheng J.F."/>
            <person name="Han C."/>
            <person name="Tapia R."/>
            <person name="Goodwin L."/>
            <person name="Pitluck S."/>
            <person name="Liolios K."/>
            <person name="Ivanova N."/>
            <person name="Mavromatis K."/>
            <person name="Mikhailova N."/>
            <person name="Pati A."/>
            <person name="Chen A."/>
            <person name="Palaniappan K."/>
            <person name="Land M."/>
            <person name="Hauser L."/>
            <person name="Chang Y.J."/>
            <person name="Jeffries C.D."/>
            <person name="Rohde M."/>
            <person name="Spring S."/>
            <person name="Sikorski J."/>
            <person name="Goker M."/>
            <person name="Woyke T."/>
            <person name="Bristow J."/>
            <person name="Eisen J.A."/>
            <person name="Markowitz V."/>
            <person name="Hugenholtz P."/>
            <person name="Kyrpides N.C."/>
            <person name="Klenk H.P."/>
        </authorList>
    </citation>
    <scope>NUCLEOTIDE SEQUENCE [LARGE SCALE GENOMIC DNA]</scope>
    <source>
        <strain evidence="10">DSM 11571 / OCM 486 / SEBR 4847</strain>
    </source>
</reference>
<feature type="transmembrane region" description="Helical" evidence="6">
    <location>
        <begin position="67"/>
        <end position="87"/>
    </location>
</feature>
<protein>
    <recommendedName>
        <fullName evidence="6">UPF0316 protein Mpet_1803</fullName>
    </recommendedName>
</protein>
<evidence type="ECO:0000256" key="4">
    <source>
        <dbReference type="ARBA" id="ARBA00022989"/>
    </source>
</evidence>
<dbReference type="Pfam" id="PF18955">
    <property type="entry name" value="DUF5698"/>
    <property type="match status" value="1"/>
</dbReference>
<dbReference type="InterPro" id="IPR022930">
    <property type="entry name" value="UPF0316"/>
</dbReference>
<dbReference type="RefSeq" id="WP_013329733.1">
    <property type="nucleotide sequence ID" value="NC_014507.1"/>
</dbReference>
<accession>E1RI91</accession>
<evidence type="ECO:0000256" key="1">
    <source>
        <dbReference type="ARBA" id="ARBA00004651"/>
    </source>
</evidence>
<dbReference type="Proteomes" id="UP000006565">
    <property type="component" value="Chromosome"/>
</dbReference>
<dbReference type="PANTHER" id="PTHR40060">
    <property type="entry name" value="UPF0316 PROTEIN YEBE"/>
    <property type="match status" value="1"/>
</dbReference>
<keyword evidence="4 6" id="KW-1133">Transmembrane helix</keyword>
<dbReference type="KEGG" id="mpi:Mpet_1803"/>
<evidence type="ECO:0000256" key="6">
    <source>
        <dbReference type="HAMAP-Rule" id="MF_01515"/>
    </source>
</evidence>
<dbReference type="EMBL" id="CP002117">
    <property type="protein sequence ID" value="ADN36556.1"/>
    <property type="molecule type" value="Genomic_DNA"/>
</dbReference>
<dbReference type="PANTHER" id="PTHR40060:SF1">
    <property type="entry name" value="UPF0316 PROTEIN YEBE"/>
    <property type="match status" value="1"/>
</dbReference>
<dbReference type="InterPro" id="IPR019264">
    <property type="entry name" value="DUF2179"/>
</dbReference>
<evidence type="ECO:0000259" key="7">
    <source>
        <dbReference type="Pfam" id="PF10035"/>
    </source>
</evidence>
<name>E1RI91_METP4</name>
<dbReference type="Pfam" id="PF10035">
    <property type="entry name" value="DUF2179"/>
    <property type="match status" value="1"/>
</dbReference>
<dbReference type="CDD" id="cd16381">
    <property type="entry name" value="YitT_C_like_1"/>
    <property type="match status" value="1"/>
</dbReference>
<evidence type="ECO:0000313" key="9">
    <source>
        <dbReference type="EMBL" id="ADN36556.1"/>
    </source>
</evidence>
<dbReference type="Gene3D" id="3.30.70.120">
    <property type="match status" value="1"/>
</dbReference>
<feature type="transmembrane region" description="Helical" evidence="6">
    <location>
        <begin position="6"/>
        <end position="33"/>
    </location>
</feature>
<comment type="similarity">
    <text evidence="6">Belongs to the UPF0316 family.</text>
</comment>
<evidence type="ECO:0000313" key="10">
    <source>
        <dbReference type="Proteomes" id="UP000006565"/>
    </source>
</evidence>
<dbReference type="InterPro" id="IPR044035">
    <property type="entry name" value="DUF5698"/>
</dbReference>
<evidence type="ECO:0000256" key="5">
    <source>
        <dbReference type="ARBA" id="ARBA00023136"/>
    </source>
</evidence>
<feature type="transmembrane region" description="Helical" evidence="6">
    <location>
        <begin position="40"/>
        <end position="61"/>
    </location>
</feature>
<gene>
    <name evidence="9" type="ordered locus">Mpet_1803</name>
</gene>
<keyword evidence="2 6" id="KW-1003">Cell membrane</keyword>
<dbReference type="GeneID" id="9744278"/>
<dbReference type="GO" id="GO:0005886">
    <property type="term" value="C:plasma membrane"/>
    <property type="evidence" value="ECO:0007669"/>
    <property type="project" value="UniProtKB-SubCell"/>
</dbReference>
<dbReference type="HOGENOM" id="CLU_106166_0_0_2"/>
<dbReference type="HAMAP" id="MF_01515">
    <property type="entry name" value="UPF0316"/>
    <property type="match status" value="1"/>
</dbReference>
<dbReference type="NCBIfam" id="NF003191">
    <property type="entry name" value="PRK04164.1-2"/>
    <property type="match status" value="1"/>
</dbReference>
<evidence type="ECO:0000259" key="8">
    <source>
        <dbReference type="Pfam" id="PF18955"/>
    </source>
</evidence>